<dbReference type="EMBL" id="MSFO01000008">
    <property type="protein sequence ID" value="PLB45082.1"/>
    <property type="molecule type" value="Genomic_DNA"/>
</dbReference>
<gene>
    <name evidence="3" type="ORF">P170DRAFT_458642</name>
</gene>
<comment type="caution">
    <text evidence="3">The sequence shown here is derived from an EMBL/GenBank/DDBJ whole genome shotgun (WGS) entry which is preliminary data.</text>
</comment>
<evidence type="ECO:0000313" key="3">
    <source>
        <dbReference type="EMBL" id="PLB45082.1"/>
    </source>
</evidence>
<accession>A0A2I2FWR4</accession>
<dbReference type="Proteomes" id="UP000234275">
    <property type="component" value="Unassembled WGS sequence"/>
</dbReference>
<dbReference type="Gene3D" id="1.10.275.10">
    <property type="entry name" value="Fumarase/aspartase (N-terminal domain)"/>
    <property type="match status" value="1"/>
</dbReference>
<dbReference type="GeneID" id="36559512"/>
<dbReference type="InterPro" id="IPR022313">
    <property type="entry name" value="Phe/His_NH3-lyase_AS"/>
</dbReference>
<organism evidence="3 4">
    <name type="scientific">Aspergillus steynii IBT 23096</name>
    <dbReference type="NCBI Taxonomy" id="1392250"/>
    <lineage>
        <taxon>Eukaryota</taxon>
        <taxon>Fungi</taxon>
        <taxon>Dikarya</taxon>
        <taxon>Ascomycota</taxon>
        <taxon>Pezizomycotina</taxon>
        <taxon>Eurotiomycetes</taxon>
        <taxon>Eurotiomycetidae</taxon>
        <taxon>Eurotiales</taxon>
        <taxon>Aspergillaceae</taxon>
        <taxon>Aspergillus</taxon>
        <taxon>Aspergillus subgen. Circumdati</taxon>
    </lineage>
</organism>
<name>A0A2I2FWR4_9EURO</name>
<dbReference type="PROSITE" id="PS00488">
    <property type="entry name" value="PAL_HISTIDASE"/>
    <property type="match status" value="1"/>
</dbReference>
<dbReference type="PANTHER" id="PTHR10362">
    <property type="entry name" value="HISTIDINE AMMONIA-LYASE"/>
    <property type="match status" value="1"/>
</dbReference>
<dbReference type="InterPro" id="IPR001106">
    <property type="entry name" value="Aromatic_Lyase"/>
</dbReference>
<dbReference type="InterPro" id="IPR008948">
    <property type="entry name" value="L-Aspartase-like"/>
</dbReference>
<keyword evidence="2 3" id="KW-0456">Lyase</keyword>
<reference evidence="3 4" key="1">
    <citation type="submission" date="2016-12" db="EMBL/GenBank/DDBJ databases">
        <title>The genomes of Aspergillus section Nigri reveals drivers in fungal speciation.</title>
        <authorList>
            <consortium name="DOE Joint Genome Institute"/>
            <person name="Vesth T.C."/>
            <person name="Nybo J."/>
            <person name="Theobald S."/>
            <person name="Brandl J."/>
            <person name="Frisvad J.C."/>
            <person name="Nielsen K.F."/>
            <person name="Lyhne E.K."/>
            <person name="Kogle M.E."/>
            <person name="Kuo A."/>
            <person name="Riley R."/>
            <person name="Clum A."/>
            <person name="Nolan M."/>
            <person name="Lipzen A."/>
            <person name="Salamov A."/>
            <person name="Henrissat B."/>
            <person name="Wiebenga A."/>
            <person name="De Vries R.P."/>
            <person name="Grigoriev I.V."/>
            <person name="Mortensen U.H."/>
            <person name="Andersen M.R."/>
            <person name="Baker S.E."/>
        </authorList>
    </citation>
    <scope>NUCLEOTIDE SEQUENCE [LARGE SCALE GENOMIC DNA]</scope>
    <source>
        <strain evidence="3 4">IBT 23096</strain>
    </source>
</reference>
<dbReference type="AlphaFoldDB" id="A0A2I2FWR4"/>
<sequence length="699" mass="76098">MLTGDTHLARTCRTWQRLQDILDVKEIKVDGNSLDTASVVAVAQLSEDPLVARKINDSVRMLMDHLDNNYCVYGVNTGFGGSADSRTDSATALQAALLQLTQAGVLVETDKHPNAGNSNGRLQSHSMPATWVRGSMIIRCNTNARGHSAVSLPVLESLLALLRQRITPIVPLRGSISASGDLIPLSYIAGTIEGSPDVFVQVQNPDSKDSRIMSARDALLQSGIELRSMGPKEGLGLVNGTAFSSSVGALALYETNHLAILAQALSAMGLEALTGNAECLAPFIQQVRPHDGQIECARNVLHFLQGSHLAYGIRQTQSRHRTGLAQDRYAFRSVPQWLGPYLEDLLLADQQITTELNSTSDNPLIDTESNRTFSGANFQATAITSAMEKTRLVLQMFGRLVSSQATELIDPNFNNGLPTNLVADDPSLSFTMKGLDITLAAYMAELSYLAGPVSSHVQPAEMRNQAVNSMALVSARYSMQAIDLVSLICATGLYITCQALDLRVLHLTFLQKIPFAIQDLTVEHFSDHLPPHDLAILSRKISLHIEESWPTTTRLSLPMRCQSVIHSTSHLLLDTFANTNTNTTTNPLPTIHAFQTAATKTLSDIYHSTRSHFLTHPSQTTTDFLGLGSKALYRFVREDLRVPFHRGLEDHPTAKGYDCPEGRQKRTVGSWVSVIYEAIRKDGAMRALGGVLEGVEGGG</sequence>
<dbReference type="CDD" id="cd00332">
    <property type="entry name" value="PAL-HAL"/>
    <property type="match status" value="1"/>
</dbReference>
<dbReference type="Gene3D" id="1.20.200.10">
    <property type="entry name" value="Fumarase/aspartase (Central domain)"/>
    <property type="match status" value="1"/>
</dbReference>
<dbReference type="OrthoDB" id="10051290at2759"/>
<comment type="similarity">
    <text evidence="1 2">Belongs to the PAL/histidase family.</text>
</comment>
<dbReference type="NCBIfam" id="TIGR01226">
    <property type="entry name" value="phe_am_lyase"/>
    <property type="match status" value="1"/>
</dbReference>
<dbReference type="STRING" id="1392250.A0A2I2FWR4"/>
<dbReference type="SUPFAM" id="SSF48557">
    <property type="entry name" value="L-aspartase-like"/>
    <property type="match status" value="1"/>
</dbReference>
<dbReference type="RefSeq" id="XP_024700384.1">
    <property type="nucleotide sequence ID" value="XM_024851814.1"/>
</dbReference>
<dbReference type="GO" id="GO:0005737">
    <property type="term" value="C:cytoplasm"/>
    <property type="evidence" value="ECO:0007669"/>
    <property type="project" value="InterPro"/>
</dbReference>
<dbReference type="InterPro" id="IPR023144">
    <property type="entry name" value="Phe_NH3-lyase_shielding_dom_sf"/>
</dbReference>
<protein>
    <submittedName>
        <fullName evidence="3">Phenylalanine ammonia-lyase</fullName>
    </submittedName>
</protein>
<dbReference type="InterPro" id="IPR024083">
    <property type="entry name" value="Fumarase/histidase_N"/>
</dbReference>
<evidence type="ECO:0000313" key="4">
    <source>
        <dbReference type="Proteomes" id="UP000234275"/>
    </source>
</evidence>
<evidence type="ECO:0000256" key="2">
    <source>
        <dbReference type="RuleBase" id="RU003954"/>
    </source>
</evidence>
<dbReference type="GO" id="GO:0016841">
    <property type="term" value="F:ammonia-lyase activity"/>
    <property type="evidence" value="ECO:0007669"/>
    <property type="project" value="InterPro"/>
</dbReference>
<dbReference type="VEuPathDB" id="FungiDB:P170DRAFT_458642"/>
<proteinExistence type="inferred from homology"/>
<dbReference type="GO" id="GO:0006559">
    <property type="term" value="P:L-phenylalanine catabolic process"/>
    <property type="evidence" value="ECO:0007669"/>
    <property type="project" value="InterPro"/>
</dbReference>
<dbReference type="Gene3D" id="1.10.274.20">
    <property type="entry name" value="Phenylalanine ammonia-lyase 1, domain 3"/>
    <property type="match status" value="1"/>
</dbReference>
<evidence type="ECO:0000256" key="1">
    <source>
        <dbReference type="ARBA" id="ARBA00007238"/>
    </source>
</evidence>
<keyword evidence="4" id="KW-1185">Reference proteome</keyword>
<dbReference type="Pfam" id="PF00221">
    <property type="entry name" value="Lyase_aromatic"/>
    <property type="match status" value="1"/>
</dbReference>
<dbReference type="InterPro" id="IPR005922">
    <property type="entry name" value="Phe_NH3-lyase"/>
</dbReference>